<evidence type="ECO:0000256" key="3">
    <source>
        <dbReference type="ARBA" id="ARBA00023002"/>
    </source>
</evidence>
<sequence length="264" mass="27089">MLVDAHSLFDVAGKTVVVTGGSRGIGRMIAEGFVRAGARVLVSSRKADDCAETASELSALGPGSCQAHPADLSTPDGIDSLAAHVEEVAPRLDALVNNAGATWGAPVDEFPEAAFDKIFDINVKSVFSLTQKLLPRLRAAATGDQPARIINIGSIDGLVVSSSDNFSYGASKAAVHMLTRKLAATLAGENITVNAIAPGPFPTKMIAHLLGDTARRELVESAVPLGRVGCAEDIAGTAIFLSSRAGAYLTGTVIPVDGGLSGTR</sequence>
<dbReference type="Pfam" id="PF13561">
    <property type="entry name" value="adh_short_C2"/>
    <property type="match status" value="1"/>
</dbReference>
<dbReference type="InterPro" id="IPR020904">
    <property type="entry name" value="Sc_DH/Rdtase_CS"/>
</dbReference>
<protein>
    <submittedName>
        <fullName evidence="4">3-oxoacyl-ACP reductase</fullName>
    </submittedName>
</protein>
<evidence type="ECO:0000256" key="1">
    <source>
        <dbReference type="ARBA" id="ARBA00006484"/>
    </source>
</evidence>
<dbReference type="FunFam" id="3.40.50.720:FF:000084">
    <property type="entry name" value="Short-chain dehydrogenase reductase"/>
    <property type="match status" value="1"/>
</dbReference>
<comment type="similarity">
    <text evidence="1">Belongs to the short-chain dehydrogenases/reductases (SDR) family.</text>
</comment>
<dbReference type="SUPFAM" id="SSF51735">
    <property type="entry name" value="NAD(P)-binding Rossmann-fold domains"/>
    <property type="match status" value="1"/>
</dbReference>
<dbReference type="PRINTS" id="PR00081">
    <property type="entry name" value="GDHRDH"/>
</dbReference>
<dbReference type="InterPro" id="IPR036291">
    <property type="entry name" value="NAD(P)-bd_dom_sf"/>
</dbReference>
<dbReference type="PANTHER" id="PTHR43618">
    <property type="entry name" value="7-ALPHA-HYDROXYSTEROID DEHYDROGENASE"/>
    <property type="match status" value="1"/>
</dbReference>
<evidence type="ECO:0000256" key="2">
    <source>
        <dbReference type="ARBA" id="ARBA00022857"/>
    </source>
</evidence>
<dbReference type="PROSITE" id="PS00061">
    <property type="entry name" value="ADH_SHORT"/>
    <property type="match status" value="1"/>
</dbReference>
<dbReference type="AlphaFoldDB" id="A0A2S2BTK1"/>
<keyword evidence="5" id="KW-1185">Reference proteome</keyword>
<accession>A0A2S2BTK1</accession>
<dbReference type="GO" id="GO:0016491">
    <property type="term" value="F:oxidoreductase activity"/>
    <property type="evidence" value="ECO:0007669"/>
    <property type="project" value="UniProtKB-KW"/>
</dbReference>
<dbReference type="InterPro" id="IPR052178">
    <property type="entry name" value="Sec_Metab_Biosynth_SDR"/>
</dbReference>
<dbReference type="Proteomes" id="UP000245711">
    <property type="component" value="Chromosome"/>
</dbReference>
<keyword evidence="3" id="KW-0560">Oxidoreductase</keyword>
<proteinExistence type="inferred from homology"/>
<name>A0A2S2BTK1_9NOCA</name>
<dbReference type="EMBL" id="CP021354">
    <property type="protein sequence ID" value="AWK71946.1"/>
    <property type="molecule type" value="Genomic_DNA"/>
</dbReference>
<reference evidence="4 5" key="1">
    <citation type="submission" date="2017-05" db="EMBL/GenBank/DDBJ databases">
        <title>Isolation of Rhodococcus sp. S2-17 biodegrading of BP-3.</title>
        <authorList>
            <person name="Lee Y."/>
            <person name="Kim K.H."/>
            <person name="Chun B.H."/>
            <person name="Jung H.S."/>
            <person name="Jeon C.O."/>
        </authorList>
    </citation>
    <scope>NUCLEOTIDE SEQUENCE [LARGE SCALE GENOMIC DNA]</scope>
    <source>
        <strain evidence="4 5">S2-17</strain>
    </source>
</reference>
<dbReference type="OrthoDB" id="286404at2"/>
<evidence type="ECO:0000313" key="4">
    <source>
        <dbReference type="EMBL" id="AWK71946.1"/>
    </source>
</evidence>
<dbReference type="PANTHER" id="PTHR43618:SF8">
    <property type="entry name" value="7ALPHA-HYDROXYSTEROID DEHYDROGENASE"/>
    <property type="match status" value="1"/>
</dbReference>
<dbReference type="KEGG" id="roz:CBI38_10495"/>
<dbReference type="InterPro" id="IPR002347">
    <property type="entry name" value="SDR_fam"/>
</dbReference>
<dbReference type="Gene3D" id="3.40.50.720">
    <property type="entry name" value="NAD(P)-binding Rossmann-like Domain"/>
    <property type="match status" value="1"/>
</dbReference>
<gene>
    <name evidence="4" type="ORF">CBI38_10495</name>
</gene>
<keyword evidence="2" id="KW-0521">NADP</keyword>
<organism evidence="4 5">
    <name type="scientific">Rhodococcus oxybenzonivorans</name>
    <dbReference type="NCBI Taxonomy" id="1990687"/>
    <lineage>
        <taxon>Bacteria</taxon>
        <taxon>Bacillati</taxon>
        <taxon>Actinomycetota</taxon>
        <taxon>Actinomycetes</taxon>
        <taxon>Mycobacteriales</taxon>
        <taxon>Nocardiaceae</taxon>
        <taxon>Rhodococcus</taxon>
    </lineage>
</organism>
<evidence type="ECO:0000313" key="5">
    <source>
        <dbReference type="Proteomes" id="UP000245711"/>
    </source>
</evidence>
<dbReference type="PRINTS" id="PR00080">
    <property type="entry name" value="SDRFAMILY"/>
</dbReference>